<dbReference type="EMBL" id="CP000378">
    <property type="protein sequence ID" value="ABF76449.1"/>
    <property type="molecule type" value="Genomic_DNA"/>
</dbReference>
<keyword evidence="1" id="KW-0560">Oxidoreductase</keyword>
<reference evidence="1" key="1">
    <citation type="submission" date="2006-05" db="EMBL/GenBank/DDBJ databases">
        <title>Complete sequence of chromosome 1 of Burkholderia cenocepacia AU 1054.</title>
        <authorList>
            <consortium name="US DOE Joint Genome Institute"/>
            <person name="Copeland A."/>
            <person name="Lucas S."/>
            <person name="Lapidus A."/>
            <person name="Barry K."/>
            <person name="Detter J.C."/>
            <person name="Glavina del Rio T."/>
            <person name="Hammon N."/>
            <person name="Israni S."/>
            <person name="Dalin E."/>
            <person name="Tice H."/>
            <person name="Pitluck S."/>
            <person name="Chain P."/>
            <person name="Malfatti S."/>
            <person name="Shin M."/>
            <person name="Vergez L."/>
            <person name="Schmutz J."/>
            <person name="Larimer F."/>
            <person name="Land M."/>
            <person name="Hauser L."/>
            <person name="Kyrpides N."/>
            <person name="Lykidis A."/>
            <person name="LiPuma J.J."/>
            <person name="Konstantinidis K."/>
            <person name="Tiedje J.M."/>
            <person name="Richardson P."/>
        </authorList>
    </citation>
    <scope>NUCLEOTIDE SEQUENCE [LARGE SCALE GENOMIC DNA]</scope>
    <source>
        <strain evidence="1">AU 1054</strain>
    </source>
</reference>
<protein>
    <submittedName>
        <fullName evidence="1">Phytanoyl-CoA dioxygenase</fullName>
    </submittedName>
</protein>
<evidence type="ECO:0000313" key="1">
    <source>
        <dbReference type="EMBL" id="ABF76449.1"/>
    </source>
</evidence>
<dbReference type="PANTHER" id="PTHR20883:SF46">
    <property type="entry name" value="PHYTANOYL-COA HYDROXYLASE"/>
    <property type="match status" value="1"/>
</dbReference>
<dbReference type="Pfam" id="PF05721">
    <property type="entry name" value="PhyH"/>
    <property type="match status" value="1"/>
</dbReference>
<dbReference type="HOGENOM" id="CLU_048953_8_1_4"/>
<dbReference type="Gene3D" id="2.60.120.620">
    <property type="entry name" value="q2cbj1_9rhob like domain"/>
    <property type="match status" value="1"/>
</dbReference>
<name>A0A0H2XPE1_BURO1</name>
<proteinExistence type="predicted"/>
<dbReference type="GO" id="GO:0005506">
    <property type="term" value="F:iron ion binding"/>
    <property type="evidence" value="ECO:0007669"/>
    <property type="project" value="UniProtKB-ARBA"/>
</dbReference>
<sequence length="303" mass="34684">MQANLRSRFHHDGFAVIDRLIDPSEIEDLREIGHRLLGSRTGYAEGLMFDFYPETNGRDAGPQLLQLHWASYFERRLSALRIRRTAFEIAQALLGPEVRFAGDSFFLKQPRTGTVTPWHQDDAFTDARIEHREVNFWIPLQAVSVDNGCMQFIPGSHLYDVLPHGPLGGDVTAHGLECVGGFDPAHAVACPLMPGDCTVHAGRTLHAAGANLSDQPRYAYALNFRLPRRRSSVATNFPWHNTWRPSRIERARASRSLRGYWPYLRRELYTFDFRNPFEWRLAGGKIARWLNVPRRQLREPGPE</sequence>
<dbReference type="SUPFAM" id="SSF51197">
    <property type="entry name" value="Clavaminate synthase-like"/>
    <property type="match status" value="1"/>
</dbReference>
<dbReference type="GO" id="GO:0016706">
    <property type="term" value="F:2-oxoglutarate-dependent dioxygenase activity"/>
    <property type="evidence" value="ECO:0007669"/>
    <property type="project" value="UniProtKB-ARBA"/>
</dbReference>
<gene>
    <name evidence="1" type="ordered locus">Bcen_1544</name>
</gene>
<keyword evidence="1" id="KW-0223">Dioxygenase</keyword>
<organism evidence="1">
    <name type="scientific">Burkholderia orbicola (strain AU 1054)</name>
    <dbReference type="NCBI Taxonomy" id="331271"/>
    <lineage>
        <taxon>Bacteria</taxon>
        <taxon>Pseudomonadati</taxon>
        <taxon>Pseudomonadota</taxon>
        <taxon>Betaproteobacteria</taxon>
        <taxon>Burkholderiales</taxon>
        <taxon>Burkholderiaceae</taxon>
        <taxon>Burkholderia</taxon>
        <taxon>Burkholderia cepacia complex</taxon>
        <taxon>Burkholderia orbicola</taxon>
    </lineage>
</organism>
<dbReference type="PANTHER" id="PTHR20883">
    <property type="entry name" value="PHYTANOYL-COA DIOXYGENASE DOMAIN CONTAINING 1"/>
    <property type="match status" value="1"/>
</dbReference>
<dbReference type="AlphaFoldDB" id="A0A0H2XPE1"/>
<accession>A0A0H2XPE1</accession>
<dbReference type="InterPro" id="IPR008775">
    <property type="entry name" value="Phytyl_CoA_dOase-like"/>
</dbReference>